<dbReference type="PANTHER" id="PTHR30519">
    <property type="entry name" value="5-METHYLTETRAHYDROPTEROYLTRIGLUTAMATE--HOMOCYSTEINE METHYLTRANSFERASE"/>
    <property type="match status" value="1"/>
</dbReference>
<feature type="domain" description="Cobalamin-independent methionine synthase MetE C-terminal/archaeal" evidence="4">
    <location>
        <begin position="8"/>
        <end position="292"/>
    </location>
</feature>
<dbReference type="GO" id="GO:0008270">
    <property type="term" value="F:zinc ion binding"/>
    <property type="evidence" value="ECO:0007669"/>
    <property type="project" value="InterPro"/>
</dbReference>
<dbReference type="GO" id="GO:0003871">
    <property type="term" value="F:5-methyltetrahydropteroyltriglutamate-homocysteine S-methyltransferase activity"/>
    <property type="evidence" value="ECO:0007669"/>
    <property type="project" value="InterPro"/>
</dbReference>
<dbReference type="InterPro" id="IPR002629">
    <property type="entry name" value="Met_Synth_C/arc"/>
</dbReference>
<evidence type="ECO:0000259" key="4">
    <source>
        <dbReference type="Pfam" id="PF01717"/>
    </source>
</evidence>
<accession>A0A0H1R0S4</accession>
<sequence length="300" mass="31711">MTLTSVRLPTTVVGSYPVVKGSGVRALMDPLKHAVEIAVADQIGAGIDIISDGQVRGDMIRAFTSHLPGIRGSSVVGKVQPAARPITLADTKYALSRHPKVKGILTGPSTLAHGLSIETPFYRNKDELVLDIAQALAVEANYLQDAGVALIQVDEPIFSTGAANLAVGREAVNAIAGMLRVPVCLHVCGNLGNVIDDVLKINVAVFDFEFANNPQNLEVLSEKDLRGRMIGYGCVDSADPGIESIETIKKRIEAGIGVFSPDAMLLDPDCGLRMQTRDAALGKLKNMVVAAGEARAEYTG</sequence>
<proteinExistence type="predicted"/>
<protein>
    <submittedName>
        <fullName evidence="5">Methionine synthase</fullName>
    </submittedName>
</protein>
<dbReference type="Gene3D" id="3.20.20.210">
    <property type="match status" value="1"/>
</dbReference>
<dbReference type="Pfam" id="PF01717">
    <property type="entry name" value="Meth_synt_2"/>
    <property type="match status" value="1"/>
</dbReference>
<name>A0A0H1R0S4_9EURY</name>
<gene>
    <name evidence="5" type="ORF">SZ63_05100</name>
</gene>
<keyword evidence="3" id="KW-0862">Zinc</keyword>
<comment type="cofactor">
    <cofactor evidence="1">
        <name>Zn(2+)</name>
        <dbReference type="ChEBI" id="CHEBI:29105"/>
    </cofactor>
</comment>
<dbReference type="InterPro" id="IPR038071">
    <property type="entry name" value="UROD/MetE-like_sf"/>
</dbReference>
<dbReference type="Proteomes" id="UP000035301">
    <property type="component" value="Unassembled WGS sequence"/>
</dbReference>
<evidence type="ECO:0000256" key="1">
    <source>
        <dbReference type="ARBA" id="ARBA00001947"/>
    </source>
</evidence>
<keyword evidence="2" id="KW-0479">Metal-binding</keyword>
<evidence type="ECO:0000313" key="6">
    <source>
        <dbReference type="Proteomes" id="UP000035301"/>
    </source>
</evidence>
<dbReference type="RefSeq" id="WP_048182172.1">
    <property type="nucleotide sequence ID" value="NZ_JXOJ01000002.1"/>
</dbReference>
<dbReference type="AlphaFoldDB" id="A0A0H1R0S4"/>
<dbReference type="PATRIC" id="fig|1550566.3.peg.1092"/>
<organism evidence="5 6">
    <name type="scientific">Methanoculleus sediminis</name>
    <dbReference type="NCBI Taxonomy" id="1550566"/>
    <lineage>
        <taxon>Archaea</taxon>
        <taxon>Methanobacteriati</taxon>
        <taxon>Methanobacteriota</taxon>
        <taxon>Stenosarchaea group</taxon>
        <taxon>Methanomicrobia</taxon>
        <taxon>Methanomicrobiales</taxon>
        <taxon>Methanomicrobiaceae</taxon>
        <taxon>Methanoculleus</taxon>
    </lineage>
</organism>
<dbReference type="EMBL" id="JXOJ01000002">
    <property type="protein sequence ID" value="KLK88401.1"/>
    <property type="molecule type" value="Genomic_DNA"/>
</dbReference>
<dbReference type="SUPFAM" id="SSF51726">
    <property type="entry name" value="UROD/MetE-like"/>
    <property type="match status" value="1"/>
</dbReference>
<evidence type="ECO:0000256" key="3">
    <source>
        <dbReference type="ARBA" id="ARBA00022833"/>
    </source>
</evidence>
<keyword evidence="6" id="KW-1185">Reference proteome</keyword>
<reference evidence="5 6" key="1">
    <citation type="journal article" date="2015" name="Int. J. Syst. Evol. Microbiol.">
        <title>Methanoculleus sediminis sp. nov., a methanogen from sediments near a submarine mud volcano.</title>
        <authorList>
            <person name="Chen S.C."/>
            <person name="Chen M.F."/>
            <person name="Lai M.C."/>
            <person name="Weng C.Y."/>
            <person name="Wu S.Y."/>
            <person name="Lin S."/>
            <person name="Yang T.F."/>
            <person name="Chen P.C."/>
        </authorList>
    </citation>
    <scope>NUCLEOTIDE SEQUENCE [LARGE SCALE GENOMIC DNA]</scope>
    <source>
        <strain evidence="5 6">S3Fa</strain>
    </source>
</reference>
<dbReference type="CDD" id="cd03311">
    <property type="entry name" value="CIMS_C_terminal_like"/>
    <property type="match status" value="1"/>
</dbReference>
<dbReference type="OrthoDB" id="17656at2157"/>
<comment type="caution">
    <text evidence="5">The sequence shown here is derived from an EMBL/GenBank/DDBJ whole genome shotgun (WGS) entry which is preliminary data.</text>
</comment>
<evidence type="ECO:0000256" key="2">
    <source>
        <dbReference type="ARBA" id="ARBA00022723"/>
    </source>
</evidence>
<dbReference type="GO" id="GO:0009086">
    <property type="term" value="P:methionine biosynthetic process"/>
    <property type="evidence" value="ECO:0007669"/>
    <property type="project" value="InterPro"/>
</dbReference>
<evidence type="ECO:0000313" key="5">
    <source>
        <dbReference type="EMBL" id="KLK88401.1"/>
    </source>
</evidence>
<dbReference type="NCBIfam" id="NF002119">
    <property type="entry name" value="PRK00957.1"/>
    <property type="match status" value="1"/>
</dbReference>
<dbReference type="STRING" id="1550566.SZ63_05100"/>